<evidence type="ECO:0000313" key="1">
    <source>
        <dbReference type="EMBL" id="VAW09007.1"/>
    </source>
</evidence>
<proteinExistence type="predicted"/>
<sequence length="375" mass="39924">SVTTTVTTFFMRVFGLNSVTMTRSATAEQLPPLKLGSDEPSLGGVGEAFWVAINGEEEVKANGDPFSTRCNNANCGSNQNGEYKVPAYYYAVEVPADQVGRSLTIQVYDGPHWAGNFNDFINNGDAQATGDRINRDIDINFSLAGPDQTPNNPADNIAIPGCSRTYSEAPSEGSPGVQSWSSVCSVTAVSGIYVLSVSVDGNDRGISDFALRVVGYGSGDTPAVYGLGAMSLDMVEAGSAPNFKIVKLEEFYAGSQLLVSLFDPGDVSGGFANLRFVGDGSTIECEVRVRSLDGNTVLSNWGADDSPGAAPCFLDTSGQRFNGQWVDFRFNIPSAWTCPTDCWMDIDYGFAAGANVTERTTWVARVNGEPIHLVP</sequence>
<organism evidence="1">
    <name type="scientific">hydrothermal vent metagenome</name>
    <dbReference type="NCBI Taxonomy" id="652676"/>
    <lineage>
        <taxon>unclassified sequences</taxon>
        <taxon>metagenomes</taxon>
        <taxon>ecological metagenomes</taxon>
    </lineage>
</organism>
<dbReference type="AlphaFoldDB" id="A0A3B0T6N3"/>
<name>A0A3B0T6N3_9ZZZZ</name>
<dbReference type="EMBL" id="UOEK01000514">
    <property type="protein sequence ID" value="VAW09007.1"/>
    <property type="molecule type" value="Genomic_DNA"/>
</dbReference>
<reference evidence="1" key="1">
    <citation type="submission" date="2018-06" db="EMBL/GenBank/DDBJ databases">
        <authorList>
            <person name="Zhirakovskaya E."/>
        </authorList>
    </citation>
    <scope>NUCLEOTIDE SEQUENCE</scope>
</reference>
<feature type="non-terminal residue" evidence="1">
    <location>
        <position position="1"/>
    </location>
</feature>
<protein>
    <submittedName>
        <fullName evidence="1">Uncharacterized protein</fullName>
    </submittedName>
</protein>
<accession>A0A3B0T6N3</accession>
<gene>
    <name evidence="1" type="ORF">MNBD_ACTINO02-881</name>
</gene>